<dbReference type="Pfam" id="PF10079">
    <property type="entry name" value="Rossmann-like_BshC"/>
    <property type="match status" value="1"/>
</dbReference>
<evidence type="ECO:0000259" key="4">
    <source>
        <dbReference type="Pfam" id="PF24850"/>
    </source>
</evidence>
<dbReference type="NCBIfam" id="TIGR03998">
    <property type="entry name" value="thiol_BshC"/>
    <property type="match status" value="1"/>
</dbReference>
<keyword evidence="6" id="KW-1185">Reference proteome</keyword>
<keyword evidence="1 2" id="KW-0436">Ligase</keyword>
<organism evidence="5 6">
    <name type="scientific">Gracilibacillus ureilyticus</name>
    <dbReference type="NCBI Taxonomy" id="531814"/>
    <lineage>
        <taxon>Bacteria</taxon>
        <taxon>Bacillati</taxon>
        <taxon>Bacillota</taxon>
        <taxon>Bacilli</taxon>
        <taxon>Bacillales</taxon>
        <taxon>Bacillaceae</taxon>
        <taxon>Gracilibacillus</taxon>
    </lineage>
</organism>
<dbReference type="InterPro" id="IPR055399">
    <property type="entry name" value="CC_BshC"/>
</dbReference>
<proteinExistence type="inferred from homology"/>
<dbReference type="HAMAP" id="MF_01867">
    <property type="entry name" value="BshC"/>
    <property type="match status" value="1"/>
</dbReference>
<evidence type="ECO:0000259" key="3">
    <source>
        <dbReference type="Pfam" id="PF10079"/>
    </source>
</evidence>
<evidence type="ECO:0000256" key="1">
    <source>
        <dbReference type="ARBA" id="ARBA00022598"/>
    </source>
</evidence>
<sequence>MHIEHITLNSSNKFLTDYFAQSKELMQHYDYRPFDHNVFMQRVNDLKERTFDRENLADVLEKLNNRWEASEQTFENIDRIRRPDSVVVIGGQQAGLLGGPLYTVHKIISILQLAQEQEAKLNIPVIPVFWIAGEDHDYDEVNHIYLPVENELQKLIWNDKSHEKASVSNREINQVQGLNWLNTVFSKLEETAFSKSLYNKIKDLLTQSNTMVDFFGRFMHELFRETGIVFVDSGDRLVRQLEKQHFQALIEKQSTYSKEVFQSLQSMRIKGYNVSVEVEEDDGHLFYHYDNQRILLKRDGQEWIGKNNECRLSHEALLEIANNQPELLSNNVVTRPVMQEMLFPTLAFFGGPSEVAYWSILKPVFRAIEIKMPPVLPRFSITIVEKKIKKAMEQYAIKTDEAISGGVMTSKQNWLNSQLTPPVELLTDQVKQMITSAHKPLVDQAKGIKTDIGEYAEKNLQYILDHVEQLSNRMNKELQLKFQKELADFDKVLVHLRPEEGLQERLWNVIYFLNKYGPDFLRNNLIQNYEDIQKHQAVYL</sequence>
<accession>A0A1H9TIK8</accession>
<evidence type="ECO:0000313" key="5">
    <source>
        <dbReference type="EMBL" id="SER96689.1"/>
    </source>
</evidence>
<evidence type="ECO:0000313" key="6">
    <source>
        <dbReference type="Proteomes" id="UP000199687"/>
    </source>
</evidence>
<dbReference type="InterPro" id="IPR055398">
    <property type="entry name" value="Rossmann-like_BshC"/>
</dbReference>
<dbReference type="Pfam" id="PF24850">
    <property type="entry name" value="CC_BshC"/>
    <property type="match status" value="1"/>
</dbReference>
<dbReference type="EMBL" id="FOGL01000014">
    <property type="protein sequence ID" value="SER96689.1"/>
    <property type="molecule type" value="Genomic_DNA"/>
</dbReference>
<name>A0A1H9TIK8_9BACI</name>
<dbReference type="AlphaFoldDB" id="A0A1H9TIK8"/>
<reference evidence="5 6" key="1">
    <citation type="submission" date="2016-10" db="EMBL/GenBank/DDBJ databases">
        <authorList>
            <person name="de Groot N.N."/>
        </authorList>
    </citation>
    <scope>NUCLEOTIDE SEQUENCE [LARGE SCALE GENOMIC DNA]</scope>
    <source>
        <strain evidence="5 6">CGMCC 1.7727</strain>
    </source>
</reference>
<dbReference type="PIRSF" id="PIRSF012535">
    <property type="entry name" value="UCP012535"/>
    <property type="match status" value="1"/>
</dbReference>
<feature type="domain" description="Bacillithiol biosynthesis BshC N-terminal Rossmann-like" evidence="3">
    <location>
        <begin position="1"/>
        <end position="378"/>
    </location>
</feature>
<dbReference type="RefSeq" id="WP_089741886.1">
    <property type="nucleotide sequence ID" value="NZ_FOGL01000014.1"/>
</dbReference>
<dbReference type="EC" id="6.-.-.-" evidence="2"/>
<dbReference type="Proteomes" id="UP000199687">
    <property type="component" value="Unassembled WGS sequence"/>
</dbReference>
<dbReference type="STRING" id="531814.SAMN04487944_1142"/>
<dbReference type="InterPro" id="IPR011199">
    <property type="entry name" value="Bacillithiol_biosynth_BshC"/>
</dbReference>
<feature type="domain" description="Bacillithiol biosynthesis BshC C-terminal coiled-coil" evidence="4">
    <location>
        <begin position="381"/>
        <end position="539"/>
    </location>
</feature>
<evidence type="ECO:0000256" key="2">
    <source>
        <dbReference type="HAMAP-Rule" id="MF_01867"/>
    </source>
</evidence>
<dbReference type="GO" id="GO:0016874">
    <property type="term" value="F:ligase activity"/>
    <property type="evidence" value="ECO:0007669"/>
    <property type="project" value="UniProtKB-UniRule"/>
</dbReference>
<comment type="function">
    <text evidence="2">Involved in bacillithiol (BSH) biosynthesis. May catalyze the last step of the pathway, the addition of cysteine to glucosamine malate (GlcN-Mal) to generate BSH.</text>
</comment>
<comment type="similarity">
    <text evidence="2">Belongs to the BshC family.</text>
</comment>
<gene>
    <name evidence="2" type="primary">bshC</name>
    <name evidence="5" type="ORF">SAMN04487944_1142</name>
</gene>
<protein>
    <recommendedName>
        <fullName evidence="2">Putative cysteine ligase BshC</fullName>
        <ecNumber evidence="2">6.-.-.-</ecNumber>
    </recommendedName>
</protein>
<dbReference type="OrthoDB" id="9765151at2"/>